<sequence>MALRNALSTPTSYCTVSTRSIEMSHTVTVTRTTTSTTSAIILNTGYVKSVPGLLKLAEVILGGIVLGLLIYNRDNLCHCWVYGTHNAQLFFLGTISAFFLTSLLLLISCLLSISTGPIISKTNFEFIYHGAGFVFLLLASVFLLLDANDNSGRNSQNHFMIASILGLIMAAFYLLSSIWGYRSYRGP</sequence>
<evidence type="ECO:0000256" key="1">
    <source>
        <dbReference type="ARBA" id="ARBA00004141"/>
    </source>
</evidence>
<feature type="domain" description="MARVEL" evidence="7">
    <location>
        <begin position="46"/>
        <end position="185"/>
    </location>
</feature>
<dbReference type="AlphaFoldDB" id="A0A6G0YRP3"/>
<accession>A0A6G0YRP3</accession>
<evidence type="ECO:0000256" key="2">
    <source>
        <dbReference type="ARBA" id="ARBA00022692"/>
    </source>
</evidence>
<feature type="transmembrane region" description="Helical" evidence="6">
    <location>
        <begin position="91"/>
        <end position="114"/>
    </location>
</feature>
<dbReference type="Proteomes" id="UP000478052">
    <property type="component" value="Unassembled WGS sequence"/>
</dbReference>
<name>A0A6G0YRP3_APHCR</name>
<feature type="transmembrane region" description="Helical" evidence="6">
    <location>
        <begin position="52"/>
        <end position="71"/>
    </location>
</feature>
<comment type="subcellular location">
    <subcellularLocation>
        <location evidence="1">Membrane</location>
        <topology evidence="1">Multi-pass membrane protein</topology>
    </subcellularLocation>
</comment>
<dbReference type="GO" id="GO:0016020">
    <property type="term" value="C:membrane"/>
    <property type="evidence" value="ECO:0007669"/>
    <property type="project" value="UniProtKB-SubCell"/>
</dbReference>
<dbReference type="Pfam" id="PF01284">
    <property type="entry name" value="MARVEL"/>
    <property type="match status" value="1"/>
</dbReference>
<dbReference type="InterPro" id="IPR050578">
    <property type="entry name" value="MARVEL-CKLF_proteins"/>
</dbReference>
<reference evidence="8 9" key="1">
    <citation type="submission" date="2019-08" db="EMBL/GenBank/DDBJ databases">
        <title>Whole genome of Aphis craccivora.</title>
        <authorList>
            <person name="Voronova N.V."/>
            <person name="Shulinski R.S."/>
            <person name="Bandarenka Y.V."/>
            <person name="Zhorov D.G."/>
            <person name="Warner D."/>
        </authorList>
    </citation>
    <scope>NUCLEOTIDE SEQUENCE [LARGE SCALE GENOMIC DNA]</scope>
    <source>
        <strain evidence="8">180601</strain>
        <tissue evidence="8">Whole Body</tissue>
    </source>
</reference>
<dbReference type="PROSITE" id="PS51225">
    <property type="entry name" value="MARVEL"/>
    <property type="match status" value="1"/>
</dbReference>
<keyword evidence="2 5" id="KW-0812">Transmembrane</keyword>
<evidence type="ECO:0000259" key="7">
    <source>
        <dbReference type="PROSITE" id="PS51225"/>
    </source>
</evidence>
<feature type="transmembrane region" description="Helical" evidence="6">
    <location>
        <begin position="159"/>
        <end position="181"/>
    </location>
</feature>
<evidence type="ECO:0000256" key="6">
    <source>
        <dbReference type="SAM" id="Phobius"/>
    </source>
</evidence>
<dbReference type="InterPro" id="IPR008253">
    <property type="entry name" value="Marvel"/>
</dbReference>
<proteinExistence type="predicted"/>
<evidence type="ECO:0000313" key="8">
    <source>
        <dbReference type="EMBL" id="KAF0760301.1"/>
    </source>
</evidence>
<evidence type="ECO:0000256" key="3">
    <source>
        <dbReference type="ARBA" id="ARBA00022989"/>
    </source>
</evidence>
<evidence type="ECO:0000256" key="5">
    <source>
        <dbReference type="PROSITE-ProRule" id="PRU00581"/>
    </source>
</evidence>
<dbReference type="PANTHER" id="PTHR22776">
    <property type="entry name" value="MARVEL-CONTAINING POTENTIAL LIPID RAFT-ASSOCIATED PROTEIN"/>
    <property type="match status" value="1"/>
</dbReference>
<keyword evidence="4 5" id="KW-0472">Membrane</keyword>
<dbReference type="EMBL" id="VUJU01002723">
    <property type="protein sequence ID" value="KAF0760301.1"/>
    <property type="molecule type" value="Genomic_DNA"/>
</dbReference>
<dbReference type="PANTHER" id="PTHR22776:SF92">
    <property type="entry name" value="LD04844P"/>
    <property type="match status" value="1"/>
</dbReference>
<feature type="transmembrane region" description="Helical" evidence="6">
    <location>
        <begin position="126"/>
        <end position="147"/>
    </location>
</feature>
<dbReference type="OrthoDB" id="6481667at2759"/>
<protein>
    <submittedName>
        <fullName evidence="8">MARVEL domain-containing protein</fullName>
    </submittedName>
</protein>
<comment type="caution">
    <text evidence="8">The sequence shown here is derived from an EMBL/GenBank/DDBJ whole genome shotgun (WGS) entry which is preliminary data.</text>
</comment>
<organism evidence="8 9">
    <name type="scientific">Aphis craccivora</name>
    <name type="common">Cowpea aphid</name>
    <dbReference type="NCBI Taxonomy" id="307492"/>
    <lineage>
        <taxon>Eukaryota</taxon>
        <taxon>Metazoa</taxon>
        <taxon>Ecdysozoa</taxon>
        <taxon>Arthropoda</taxon>
        <taxon>Hexapoda</taxon>
        <taxon>Insecta</taxon>
        <taxon>Pterygota</taxon>
        <taxon>Neoptera</taxon>
        <taxon>Paraneoptera</taxon>
        <taxon>Hemiptera</taxon>
        <taxon>Sternorrhyncha</taxon>
        <taxon>Aphidomorpha</taxon>
        <taxon>Aphidoidea</taxon>
        <taxon>Aphididae</taxon>
        <taxon>Aphidini</taxon>
        <taxon>Aphis</taxon>
        <taxon>Aphis</taxon>
    </lineage>
</organism>
<keyword evidence="3 6" id="KW-1133">Transmembrane helix</keyword>
<evidence type="ECO:0000256" key="4">
    <source>
        <dbReference type="ARBA" id="ARBA00023136"/>
    </source>
</evidence>
<evidence type="ECO:0000313" key="9">
    <source>
        <dbReference type="Proteomes" id="UP000478052"/>
    </source>
</evidence>
<gene>
    <name evidence="8" type="ORF">FWK35_00011784</name>
</gene>
<keyword evidence="9" id="KW-1185">Reference proteome</keyword>